<accession>A0ABR3EQY8</accession>
<name>A0ABR3EQY8_9AGAR</name>
<feature type="region of interest" description="Disordered" evidence="1">
    <location>
        <begin position="1"/>
        <end position="32"/>
    </location>
</feature>
<dbReference type="Proteomes" id="UP001465976">
    <property type="component" value="Unassembled WGS sequence"/>
</dbReference>
<gene>
    <name evidence="2" type="ORF">V5O48_016778</name>
</gene>
<comment type="caution">
    <text evidence="2">The sequence shown here is derived from an EMBL/GenBank/DDBJ whole genome shotgun (WGS) entry which is preliminary data.</text>
</comment>
<keyword evidence="3" id="KW-1185">Reference proteome</keyword>
<evidence type="ECO:0000313" key="3">
    <source>
        <dbReference type="Proteomes" id="UP001465976"/>
    </source>
</evidence>
<sequence length="200" mass="22220">MTKLEPASDSSATVVPADGKHDQSKDASGNIDSTGFPIDCNSEWASNETLTNWYMMSCTTLDNANVNQFFEAGMKHFLGKCWDYNLANDIGSIPEADGKAFVDFAERVLTENCILEGRGSHLTESMLLQRLWNAIMPVLRTDLDCNDDKAVAIGHLCDKILNELAKLSEVVRDMDWDCDPPTPRNLILDRLSIFTRLLGS</sequence>
<dbReference type="EMBL" id="JBAHYK010002351">
    <property type="protein sequence ID" value="KAL0565247.1"/>
    <property type="molecule type" value="Genomic_DNA"/>
</dbReference>
<evidence type="ECO:0000256" key="1">
    <source>
        <dbReference type="SAM" id="MobiDB-lite"/>
    </source>
</evidence>
<protein>
    <submittedName>
        <fullName evidence="2">Uncharacterized protein</fullName>
    </submittedName>
</protein>
<organism evidence="2 3">
    <name type="scientific">Marasmius crinis-equi</name>
    <dbReference type="NCBI Taxonomy" id="585013"/>
    <lineage>
        <taxon>Eukaryota</taxon>
        <taxon>Fungi</taxon>
        <taxon>Dikarya</taxon>
        <taxon>Basidiomycota</taxon>
        <taxon>Agaricomycotina</taxon>
        <taxon>Agaricomycetes</taxon>
        <taxon>Agaricomycetidae</taxon>
        <taxon>Agaricales</taxon>
        <taxon>Marasmiineae</taxon>
        <taxon>Marasmiaceae</taxon>
        <taxon>Marasmius</taxon>
    </lineage>
</organism>
<evidence type="ECO:0000313" key="2">
    <source>
        <dbReference type="EMBL" id="KAL0565247.1"/>
    </source>
</evidence>
<proteinExistence type="predicted"/>
<reference evidence="2 3" key="1">
    <citation type="submission" date="2024-02" db="EMBL/GenBank/DDBJ databases">
        <title>A draft genome for the cacao thread blight pathogen Marasmius crinis-equi.</title>
        <authorList>
            <person name="Cohen S.P."/>
            <person name="Baruah I.K."/>
            <person name="Amoako-Attah I."/>
            <person name="Bukari Y."/>
            <person name="Meinhardt L.W."/>
            <person name="Bailey B.A."/>
        </authorList>
    </citation>
    <scope>NUCLEOTIDE SEQUENCE [LARGE SCALE GENOMIC DNA]</scope>
    <source>
        <strain evidence="2 3">GH-76</strain>
    </source>
</reference>